<dbReference type="OrthoDB" id="7845154at2"/>
<evidence type="ECO:0000313" key="1">
    <source>
        <dbReference type="EMBL" id="TNC74338.1"/>
    </source>
</evidence>
<protein>
    <submittedName>
        <fullName evidence="1">Uncharacterized protein</fullName>
    </submittedName>
</protein>
<dbReference type="RefSeq" id="WP_139080298.1">
    <property type="nucleotide sequence ID" value="NZ_VDFV01000002.1"/>
</dbReference>
<reference evidence="1 2" key="1">
    <citation type="submission" date="2019-06" db="EMBL/GenBank/DDBJ databases">
        <authorList>
            <person name="Jiang L."/>
        </authorList>
    </citation>
    <scope>NUCLEOTIDE SEQUENCE [LARGE SCALE GENOMIC DNA]</scope>
    <source>
        <strain evidence="1 2">YIM 48858</strain>
    </source>
</reference>
<dbReference type="Proteomes" id="UP000305709">
    <property type="component" value="Unassembled WGS sequence"/>
</dbReference>
<proteinExistence type="predicted"/>
<organism evidence="1 2">
    <name type="scientific">Rubellimicrobium roseum</name>
    <dbReference type="NCBI Taxonomy" id="687525"/>
    <lineage>
        <taxon>Bacteria</taxon>
        <taxon>Pseudomonadati</taxon>
        <taxon>Pseudomonadota</taxon>
        <taxon>Alphaproteobacteria</taxon>
        <taxon>Rhodobacterales</taxon>
        <taxon>Roseobacteraceae</taxon>
        <taxon>Rubellimicrobium</taxon>
    </lineage>
</organism>
<sequence length="168" mass="18115">MIEEASVIDAVRRGYNELRSSSLEEIISYFAAVDADAALGHMNNIKGILFEEVYTTHLIEQGIEAAMFEATNHPLADIAIYEGSAVVGELQLKATDSASYIAATLQENPDVPLVVTSEVASSFKAGLVTDSGIENAVLEDAVQNTIFEEAISPFGAFTLIRWLMGIPF</sequence>
<gene>
    <name evidence="1" type="ORF">FHG71_03935</name>
</gene>
<comment type="caution">
    <text evidence="1">The sequence shown here is derived from an EMBL/GenBank/DDBJ whole genome shotgun (WGS) entry which is preliminary data.</text>
</comment>
<keyword evidence="2" id="KW-1185">Reference proteome</keyword>
<name>A0A5C4NLS1_9RHOB</name>
<evidence type="ECO:0000313" key="2">
    <source>
        <dbReference type="Proteomes" id="UP000305709"/>
    </source>
</evidence>
<dbReference type="AlphaFoldDB" id="A0A5C4NLS1"/>
<accession>A0A5C4NLS1</accession>
<dbReference type="EMBL" id="VDFV01000002">
    <property type="protein sequence ID" value="TNC74338.1"/>
    <property type="molecule type" value="Genomic_DNA"/>
</dbReference>